<sequence length="99" mass="11486">MAQTVLIHGPLLPNDNFSGWWRWNYCVGNVFLEYTGSIYICGYNSIQHSLPQHHCRSREFVYEYMVMITAGQCTVLDRSQIGVRNINQSVTCFHDQIDP</sequence>
<dbReference type="Proteomes" id="UP000499080">
    <property type="component" value="Unassembled WGS sequence"/>
</dbReference>
<evidence type="ECO:0000313" key="2">
    <source>
        <dbReference type="Proteomes" id="UP000499080"/>
    </source>
</evidence>
<gene>
    <name evidence="1" type="ORF">AVEN_147844_1</name>
</gene>
<dbReference type="AlphaFoldDB" id="A0A4Y2CUF9"/>
<keyword evidence="2" id="KW-1185">Reference proteome</keyword>
<dbReference type="OrthoDB" id="6466798at2759"/>
<evidence type="ECO:0000313" key="1">
    <source>
        <dbReference type="EMBL" id="GBM06905.1"/>
    </source>
</evidence>
<protein>
    <submittedName>
        <fullName evidence="1">Uncharacterized protein</fullName>
    </submittedName>
</protein>
<reference evidence="1 2" key="1">
    <citation type="journal article" date="2019" name="Sci. Rep.">
        <title>Orb-weaving spider Araneus ventricosus genome elucidates the spidroin gene catalogue.</title>
        <authorList>
            <person name="Kono N."/>
            <person name="Nakamura H."/>
            <person name="Ohtoshi R."/>
            <person name="Moran D.A.P."/>
            <person name="Shinohara A."/>
            <person name="Yoshida Y."/>
            <person name="Fujiwara M."/>
            <person name="Mori M."/>
            <person name="Tomita M."/>
            <person name="Arakawa K."/>
        </authorList>
    </citation>
    <scope>NUCLEOTIDE SEQUENCE [LARGE SCALE GENOMIC DNA]</scope>
</reference>
<dbReference type="EMBL" id="BGPR01000235">
    <property type="protein sequence ID" value="GBM06905.1"/>
    <property type="molecule type" value="Genomic_DNA"/>
</dbReference>
<organism evidence="1 2">
    <name type="scientific">Araneus ventricosus</name>
    <name type="common">Orbweaver spider</name>
    <name type="synonym">Epeira ventricosa</name>
    <dbReference type="NCBI Taxonomy" id="182803"/>
    <lineage>
        <taxon>Eukaryota</taxon>
        <taxon>Metazoa</taxon>
        <taxon>Ecdysozoa</taxon>
        <taxon>Arthropoda</taxon>
        <taxon>Chelicerata</taxon>
        <taxon>Arachnida</taxon>
        <taxon>Araneae</taxon>
        <taxon>Araneomorphae</taxon>
        <taxon>Entelegynae</taxon>
        <taxon>Araneoidea</taxon>
        <taxon>Araneidae</taxon>
        <taxon>Araneus</taxon>
    </lineage>
</organism>
<name>A0A4Y2CUF9_ARAVE</name>
<accession>A0A4Y2CUF9</accession>
<proteinExistence type="predicted"/>
<comment type="caution">
    <text evidence="1">The sequence shown here is derived from an EMBL/GenBank/DDBJ whole genome shotgun (WGS) entry which is preliminary data.</text>
</comment>